<name>A0AAE9CUK6_CAEBR</name>
<gene>
    <name evidence="3" type="ORF">L3Y34_011111</name>
</gene>
<feature type="coiled-coil region" evidence="1">
    <location>
        <begin position="336"/>
        <end position="370"/>
    </location>
</feature>
<keyword evidence="1" id="KW-0175">Coiled coil</keyword>
<proteinExistence type="predicted"/>
<feature type="compositionally biased region" description="Basic and acidic residues" evidence="2">
    <location>
        <begin position="210"/>
        <end position="221"/>
    </location>
</feature>
<protein>
    <submittedName>
        <fullName evidence="3">Uncharacterized protein</fullName>
    </submittedName>
</protein>
<organism evidence="3 4">
    <name type="scientific">Caenorhabditis briggsae</name>
    <dbReference type="NCBI Taxonomy" id="6238"/>
    <lineage>
        <taxon>Eukaryota</taxon>
        <taxon>Metazoa</taxon>
        <taxon>Ecdysozoa</taxon>
        <taxon>Nematoda</taxon>
        <taxon>Chromadorea</taxon>
        <taxon>Rhabditida</taxon>
        <taxon>Rhabditina</taxon>
        <taxon>Rhabditomorpha</taxon>
        <taxon>Rhabditoidea</taxon>
        <taxon>Rhabditidae</taxon>
        <taxon>Peloderinae</taxon>
        <taxon>Caenorhabditis</taxon>
    </lineage>
</organism>
<dbReference type="Proteomes" id="UP000827892">
    <property type="component" value="Chromosome X"/>
</dbReference>
<dbReference type="EMBL" id="CP090896">
    <property type="protein sequence ID" value="ULT81018.1"/>
    <property type="molecule type" value="Genomic_DNA"/>
</dbReference>
<evidence type="ECO:0000313" key="3">
    <source>
        <dbReference type="EMBL" id="ULT81018.1"/>
    </source>
</evidence>
<evidence type="ECO:0000313" key="4">
    <source>
        <dbReference type="Proteomes" id="UP000827892"/>
    </source>
</evidence>
<feature type="region of interest" description="Disordered" evidence="2">
    <location>
        <begin position="199"/>
        <end position="221"/>
    </location>
</feature>
<reference evidence="3 4" key="1">
    <citation type="submission" date="2022-05" db="EMBL/GenBank/DDBJ databases">
        <title>Chromosome-level reference genomes for two strains of Caenorhabditis briggsae: an improved platform for comparative genomics.</title>
        <authorList>
            <person name="Stevens L."/>
            <person name="Andersen E.C."/>
        </authorList>
    </citation>
    <scope>NUCLEOTIDE SEQUENCE [LARGE SCALE GENOMIC DNA]</scope>
    <source>
        <strain evidence="3">QX1410_ONT</strain>
        <tissue evidence="3">Whole-organism</tissue>
    </source>
</reference>
<dbReference type="AlphaFoldDB" id="A0AAE9CUK6"/>
<sequence length="526" mass="61158">MSAANNHLKLDELLPAERILLDVTIAGLENQKERKDEKQLQAIARSLKILGLKSIHLINLIFQKKCGKAIATEQDYQCVSETEEERTSWKQEDSFSEALTAFLKELKAELKKEPNQEFKRILESIDDKYSSLAAPIKLENQFKEGLDLSQIDKLIGNWKEVSWAEQMRYNEEQLEREQLAKESEIYWNTKFADIETTKETLPKSSSNYPEEERQVEKEEYNDSRSETMNYFLFPEYQALLDELKTLDQLNLEDLEKLNRRRKEQFVNDCAPSTALTVLKKSSSNDLDPKDCACVLEAMDNEKSFSTASHCSKKHCKEDSDLNSMESIFQRVEKWNEQNWAEKKKKLESRSEEVNELVKNWKKENRAEERRDNEERLKYLQKRHKVMKSAIETAVENIETMKNFVLPEYQALLDELKALDQLNLEDLDKLDKRRDEQLANECALSTSSVVTKDVASEDLDAKTNDEWVFVSDSEGQSSSEPTGSNSFLYKNTSDFLKKNGYQSYELLELTERNTPIKPFLVVYGTSQ</sequence>
<accession>A0AAE9CUK6</accession>
<evidence type="ECO:0000256" key="1">
    <source>
        <dbReference type="SAM" id="Coils"/>
    </source>
</evidence>
<evidence type="ECO:0000256" key="2">
    <source>
        <dbReference type="SAM" id="MobiDB-lite"/>
    </source>
</evidence>